<evidence type="ECO:0000313" key="2">
    <source>
        <dbReference type="Proteomes" id="UP000320231"/>
    </source>
</evidence>
<dbReference type="EMBL" id="AP019514">
    <property type="protein sequence ID" value="BBI63313.1"/>
    <property type="molecule type" value="Genomic_DNA"/>
</dbReference>
<protein>
    <submittedName>
        <fullName evidence="1">Uncharacterized protein</fullName>
    </submittedName>
</protein>
<gene>
    <name evidence="1" type="ORF">HSBAA_46190</name>
</gene>
<accession>A0A455UDD3</accession>
<dbReference type="Proteomes" id="UP000320231">
    <property type="component" value="Chromosome"/>
</dbReference>
<dbReference type="KEGG" id="hsr:HSBAA_46190"/>
<name>A0A455UDD3_9GAMM</name>
<evidence type="ECO:0000313" key="1">
    <source>
        <dbReference type="EMBL" id="BBI63313.1"/>
    </source>
</evidence>
<organism evidence="1 2">
    <name type="scientific">Vreelandella sulfidaeris</name>
    <dbReference type="NCBI Taxonomy" id="115553"/>
    <lineage>
        <taxon>Bacteria</taxon>
        <taxon>Pseudomonadati</taxon>
        <taxon>Pseudomonadota</taxon>
        <taxon>Gammaproteobacteria</taxon>
        <taxon>Oceanospirillales</taxon>
        <taxon>Halomonadaceae</taxon>
        <taxon>Vreelandella</taxon>
    </lineage>
</organism>
<proteinExistence type="predicted"/>
<dbReference type="AlphaFoldDB" id="A0A455UDD3"/>
<reference evidence="1 2" key="1">
    <citation type="journal article" date="2019" name="Microbiol. Resour. Announc.">
        <title>Complete Genome Sequence of Halomonas sulfidaeris Strain Esulfide1 Isolated from a Metal Sulfide Rock at a Depth of 2,200 Meters, Obtained Using Nanopore Sequencing.</title>
        <authorList>
            <person name="Saito M."/>
            <person name="Nishigata A."/>
            <person name="Galipon J."/>
            <person name="Arakawa K."/>
        </authorList>
    </citation>
    <scope>NUCLEOTIDE SEQUENCE [LARGE SCALE GENOMIC DNA]</scope>
    <source>
        <strain evidence="1 2">ATCC BAA-803</strain>
    </source>
</reference>
<sequence length="75" mass="7898">MVNTPVVATLAAVLPLILPNRALHKVAALAGPPAIPPVTELDKRMNVSPPPVVTSSAPNIMNMTITVEEVRIKLP</sequence>